<keyword evidence="2" id="KW-0808">Transferase</keyword>
<evidence type="ECO:0000313" key="2">
    <source>
        <dbReference type="EMBL" id="RKD28565.1"/>
    </source>
</evidence>
<dbReference type="Pfam" id="PF13679">
    <property type="entry name" value="Methyltransf_32"/>
    <property type="match status" value="1"/>
</dbReference>
<gene>
    <name evidence="2" type="ORF">BET01_10100</name>
</gene>
<dbReference type="EMBL" id="MCIA01000034">
    <property type="protein sequence ID" value="RKD28565.1"/>
    <property type="molecule type" value="Genomic_DNA"/>
</dbReference>
<reference evidence="2 3" key="1">
    <citation type="submission" date="2016-08" db="EMBL/GenBank/DDBJ databases">
        <title>A new outlook on sporulation: Clostridium algidixylanolyticum.</title>
        <authorList>
            <person name="Poppleton D.I."/>
            <person name="Gribaldo S."/>
        </authorList>
    </citation>
    <scope>NUCLEOTIDE SEQUENCE [LARGE SCALE GENOMIC DNA]</scope>
    <source>
        <strain evidence="2 3">SPL73</strain>
    </source>
</reference>
<accession>A0A419STQ0</accession>
<dbReference type="InterPro" id="IPR025714">
    <property type="entry name" value="Methyltranfer_dom"/>
</dbReference>
<dbReference type="Proteomes" id="UP000284277">
    <property type="component" value="Unassembled WGS sequence"/>
</dbReference>
<feature type="domain" description="Methyltransferase" evidence="1">
    <location>
        <begin position="160"/>
        <end position="297"/>
    </location>
</feature>
<dbReference type="GO" id="GO:0005737">
    <property type="term" value="C:cytoplasm"/>
    <property type="evidence" value="ECO:0007669"/>
    <property type="project" value="TreeGrafter"/>
</dbReference>
<dbReference type="CDD" id="cd02440">
    <property type="entry name" value="AdoMet_MTases"/>
    <property type="match status" value="1"/>
</dbReference>
<dbReference type="PANTHER" id="PTHR13369:SF3">
    <property type="entry name" value="METHYLTRANSFERASE DOMAIN-CONTAINING PROTEIN"/>
    <property type="match status" value="1"/>
</dbReference>
<dbReference type="SUPFAM" id="SSF53335">
    <property type="entry name" value="S-adenosyl-L-methionine-dependent methyltransferases"/>
    <property type="match status" value="1"/>
</dbReference>
<comment type="caution">
    <text evidence="2">The sequence shown here is derived from an EMBL/GenBank/DDBJ whole genome shotgun (WGS) entry which is preliminary data.</text>
</comment>
<dbReference type="InterPro" id="IPR029063">
    <property type="entry name" value="SAM-dependent_MTases_sf"/>
</dbReference>
<organism evidence="2 3">
    <name type="scientific">Lacrimispora algidixylanolytica</name>
    <dbReference type="NCBI Taxonomy" id="94868"/>
    <lineage>
        <taxon>Bacteria</taxon>
        <taxon>Bacillati</taxon>
        <taxon>Bacillota</taxon>
        <taxon>Clostridia</taxon>
        <taxon>Lachnospirales</taxon>
        <taxon>Lachnospiraceae</taxon>
        <taxon>Lacrimispora</taxon>
    </lineage>
</organism>
<proteinExistence type="predicted"/>
<evidence type="ECO:0000259" key="1">
    <source>
        <dbReference type="Pfam" id="PF13679"/>
    </source>
</evidence>
<protein>
    <submittedName>
        <fullName evidence="2">SAM-dependent methyltransferase</fullName>
    </submittedName>
</protein>
<dbReference type="RefSeq" id="WP_120198527.1">
    <property type="nucleotide sequence ID" value="NZ_MCIA01000034.1"/>
</dbReference>
<dbReference type="AlphaFoldDB" id="A0A419STQ0"/>
<dbReference type="GO" id="GO:0032259">
    <property type="term" value="P:methylation"/>
    <property type="evidence" value="ECO:0007669"/>
    <property type="project" value="UniProtKB-KW"/>
</dbReference>
<name>A0A419STQ0_9FIRM</name>
<dbReference type="PANTHER" id="PTHR13369">
    <property type="match status" value="1"/>
</dbReference>
<evidence type="ECO:0000313" key="3">
    <source>
        <dbReference type="Proteomes" id="UP000284277"/>
    </source>
</evidence>
<dbReference type="Gene3D" id="3.40.50.150">
    <property type="entry name" value="Vaccinia Virus protein VP39"/>
    <property type="match status" value="1"/>
</dbReference>
<sequence>MEQKEREHLIHTAQKYLDEALLRIVVSNPVGKEGISKVKIRPLRLKGDVVFQAEELIGNQAFHKNLSVMECSDYLADLLEDKLRQMELDSNKGQLRVLVSKKGTLSIKEKRQQPKMEAASFVPEHNRQKSYILEEGIRVPFLVDLGVMTEEGKIVRSRYDKFRQINRFLEFIEDILPKLHSDKENVIIDFGCGKSYLTFAMYYYLHELKGYPIRIIGLDLKQTVIDKCNQLKEEYGYHKLNFYHGDIASYEGVDHVDMVVTLHACDTATDYALFKAVNWGASVILSVPCCQHELNRQMKNDLMAPIFQYGIVKERMAALYTDALRAEILENQGYRTQILEFVDMEHTPKNILIRGVKQGEKKDNQNEMKKIMESLNCNLTLPRLFAEKEV</sequence>
<dbReference type="OrthoDB" id="5502211at2"/>
<keyword evidence="2" id="KW-0489">Methyltransferase</keyword>
<dbReference type="GO" id="GO:0008168">
    <property type="term" value="F:methyltransferase activity"/>
    <property type="evidence" value="ECO:0007669"/>
    <property type="project" value="UniProtKB-KW"/>
</dbReference>
<keyword evidence="3" id="KW-1185">Reference proteome</keyword>